<sequence length="488" mass="55510">MSFHGLPAEIRVNILELLAPQELLRMCLSNKQVLAEAYPLLYRVISPFDVSMIDKTPDGITVPLIQDRMKTTQALGLVIPLLDPKIAGHVQNRLRRFISAVPKEQLNVVAISPQSKLDLQAYIQYVRLVKSQTKAHTVVLPTFMNPTVAEFASLSPVAVWLRCECNDLKNRELNVFMRQGADVGLADIVLKRASRLKTLCVCAYGGLQWMIVRFIKGLGLGDVLTLDELSIYRSDVSCVPLASIDFEKLKILELVNFPDANGVNRFLRSLADMTLRIQRFVLRSSRLHEKRTDEIRETDLLQFIKSFWGATEISVQLPWPLHLDPREVIDTHKEALRNMLTSAKNLRNLLVFVEPSRLMPKRTWNKDRKAQQDDVKIAALNLSRFLCITHPDLSTVSIAPRLANYRDNHTYKIKAARHFRYISVNGALQWSSANCLFRDETKLNGDVMEVYLDGTEETDLEVMGGGTACSLNDWERKMMGDLFSRPKH</sequence>
<dbReference type="Proteomes" id="UP000799770">
    <property type="component" value="Unassembled WGS sequence"/>
</dbReference>
<evidence type="ECO:0000259" key="1">
    <source>
        <dbReference type="PROSITE" id="PS50181"/>
    </source>
</evidence>
<protein>
    <recommendedName>
        <fullName evidence="1">F-box domain-containing protein</fullName>
    </recommendedName>
</protein>
<name>A0A6A5YRL0_9PLEO</name>
<dbReference type="InterPro" id="IPR001810">
    <property type="entry name" value="F-box_dom"/>
</dbReference>
<keyword evidence="3" id="KW-1185">Reference proteome</keyword>
<reference evidence="2" key="1">
    <citation type="journal article" date="2020" name="Stud. Mycol.">
        <title>101 Dothideomycetes genomes: a test case for predicting lifestyles and emergence of pathogens.</title>
        <authorList>
            <person name="Haridas S."/>
            <person name="Albert R."/>
            <person name="Binder M."/>
            <person name="Bloem J."/>
            <person name="Labutti K."/>
            <person name="Salamov A."/>
            <person name="Andreopoulos B."/>
            <person name="Baker S."/>
            <person name="Barry K."/>
            <person name="Bills G."/>
            <person name="Bluhm B."/>
            <person name="Cannon C."/>
            <person name="Castanera R."/>
            <person name="Culley D."/>
            <person name="Daum C."/>
            <person name="Ezra D."/>
            <person name="Gonzalez J."/>
            <person name="Henrissat B."/>
            <person name="Kuo A."/>
            <person name="Liang C."/>
            <person name="Lipzen A."/>
            <person name="Lutzoni F."/>
            <person name="Magnuson J."/>
            <person name="Mondo S."/>
            <person name="Nolan M."/>
            <person name="Ohm R."/>
            <person name="Pangilinan J."/>
            <person name="Park H.-J."/>
            <person name="Ramirez L."/>
            <person name="Alfaro M."/>
            <person name="Sun H."/>
            <person name="Tritt A."/>
            <person name="Yoshinaga Y."/>
            <person name="Zwiers L.-H."/>
            <person name="Turgeon B."/>
            <person name="Goodwin S."/>
            <person name="Spatafora J."/>
            <person name="Crous P."/>
            <person name="Grigoriev I."/>
        </authorList>
    </citation>
    <scope>NUCLEOTIDE SEQUENCE</scope>
    <source>
        <strain evidence="2">CBS 627.86</strain>
    </source>
</reference>
<organism evidence="2 3">
    <name type="scientific">Lophiotrema nucula</name>
    <dbReference type="NCBI Taxonomy" id="690887"/>
    <lineage>
        <taxon>Eukaryota</taxon>
        <taxon>Fungi</taxon>
        <taxon>Dikarya</taxon>
        <taxon>Ascomycota</taxon>
        <taxon>Pezizomycotina</taxon>
        <taxon>Dothideomycetes</taxon>
        <taxon>Pleosporomycetidae</taxon>
        <taxon>Pleosporales</taxon>
        <taxon>Lophiotremataceae</taxon>
        <taxon>Lophiotrema</taxon>
    </lineage>
</organism>
<dbReference type="PROSITE" id="PS50181">
    <property type="entry name" value="FBOX"/>
    <property type="match status" value="1"/>
</dbReference>
<dbReference type="EMBL" id="ML977341">
    <property type="protein sequence ID" value="KAF2109613.1"/>
    <property type="molecule type" value="Genomic_DNA"/>
</dbReference>
<evidence type="ECO:0000313" key="3">
    <source>
        <dbReference type="Proteomes" id="UP000799770"/>
    </source>
</evidence>
<gene>
    <name evidence="2" type="ORF">BDV96DRAFT_604508</name>
</gene>
<accession>A0A6A5YRL0</accession>
<evidence type="ECO:0000313" key="2">
    <source>
        <dbReference type="EMBL" id="KAF2109613.1"/>
    </source>
</evidence>
<dbReference type="AlphaFoldDB" id="A0A6A5YRL0"/>
<feature type="domain" description="F-box" evidence="1">
    <location>
        <begin position="1"/>
        <end position="45"/>
    </location>
</feature>
<proteinExistence type="predicted"/>